<keyword evidence="2" id="KW-1185">Reference proteome</keyword>
<proteinExistence type="predicted"/>
<dbReference type="RefSeq" id="WP_068739290.1">
    <property type="nucleotide sequence ID" value="NZ_CBDRGN010000003.1"/>
</dbReference>
<dbReference type="STRING" id="57704.SAMN04489793_3942"/>
<dbReference type="EMBL" id="FNSA01000003">
    <property type="protein sequence ID" value="SED09045.1"/>
    <property type="molecule type" value="Genomic_DNA"/>
</dbReference>
<reference evidence="2" key="1">
    <citation type="submission" date="2016-10" db="EMBL/GenBank/DDBJ databases">
        <authorList>
            <person name="Varghese N."/>
            <person name="Submissions S."/>
        </authorList>
    </citation>
    <scope>NUCLEOTIDE SEQUENCE [LARGE SCALE GENOMIC DNA]</scope>
    <source>
        <strain evidence="2">DSM 44234</strain>
    </source>
</reference>
<evidence type="ECO:0000313" key="2">
    <source>
        <dbReference type="Proteomes" id="UP000182241"/>
    </source>
</evidence>
<evidence type="ECO:0008006" key="3">
    <source>
        <dbReference type="Google" id="ProtNLM"/>
    </source>
</evidence>
<accession>A0A1H4XU38</accession>
<sequence length="129" mass="13424">MTTNRIARALLASVGVAHLLPATAVLSRDRLERAYGVTVPDADTELLLRHRATFFGLLGTALLAGAADERYRRPALAAGAVSVCSFLALAGPSDTLSPQLRRVRQVDVALLAALVAAAGYEALGSRAAT</sequence>
<dbReference type="OrthoDB" id="4775431at2"/>
<name>A0A1H4XU38_TSUTY</name>
<organism evidence="1 2">
    <name type="scientific">Tsukamurella tyrosinosolvens</name>
    <dbReference type="NCBI Taxonomy" id="57704"/>
    <lineage>
        <taxon>Bacteria</taxon>
        <taxon>Bacillati</taxon>
        <taxon>Actinomycetota</taxon>
        <taxon>Actinomycetes</taxon>
        <taxon>Mycobacteriales</taxon>
        <taxon>Tsukamurellaceae</taxon>
        <taxon>Tsukamurella</taxon>
    </lineage>
</organism>
<dbReference type="AlphaFoldDB" id="A0A1H4XU38"/>
<protein>
    <recommendedName>
        <fullName evidence="3">Phosphopantetheine adenylyltransferase</fullName>
    </recommendedName>
</protein>
<dbReference type="Proteomes" id="UP000182241">
    <property type="component" value="Unassembled WGS sequence"/>
</dbReference>
<gene>
    <name evidence="1" type="ORF">SAMN04489793_3942</name>
</gene>
<evidence type="ECO:0000313" key="1">
    <source>
        <dbReference type="EMBL" id="SED09045.1"/>
    </source>
</evidence>